<gene>
    <name evidence="2" type="ORF">LCGC14_3050040</name>
</gene>
<proteinExistence type="predicted"/>
<dbReference type="EMBL" id="LAZR01064257">
    <property type="protein sequence ID" value="KKK57878.1"/>
    <property type="molecule type" value="Genomic_DNA"/>
</dbReference>
<comment type="caution">
    <text evidence="2">The sequence shown here is derived from an EMBL/GenBank/DDBJ whole genome shotgun (WGS) entry which is preliminary data.</text>
</comment>
<name>A0A0F8WMI5_9ZZZZ</name>
<protein>
    <submittedName>
        <fullName evidence="2">Uncharacterized protein</fullName>
    </submittedName>
</protein>
<sequence length="86" mass="9377">QQPPQQRQSPQNAGRDYDKENKGKCFCNYVSAMLGAGVAPQEIINNHIGDLWTLAGMSLDPPSNGKGFFNAKEQADYNAQDGVGDY</sequence>
<accession>A0A0F8WMI5</accession>
<evidence type="ECO:0000313" key="2">
    <source>
        <dbReference type="EMBL" id="KKK57878.1"/>
    </source>
</evidence>
<evidence type="ECO:0000256" key="1">
    <source>
        <dbReference type="SAM" id="MobiDB-lite"/>
    </source>
</evidence>
<organism evidence="2">
    <name type="scientific">marine sediment metagenome</name>
    <dbReference type="NCBI Taxonomy" id="412755"/>
    <lineage>
        <taxon>unclassified sequences</taxon>
        <taxon>metagenomes</taxon>
        <taxon>ecological metagenomes</taxon>
    </lineage>
</organism>
<reference evidence="2" key="1">
    <citation type="journal article" date="2015" name="Nature">
        <title>Complex archaea that bridge the gap between prokaryotes and eukaryotes.</title>
        <authorList>
            <person name="Spang A."/>
            <person name="Saw J.H."/>
            <person name="Jorgensen S.L."/>
            <person name="Zaremba-Niedzwiedzka K."/>
            <person name="Martijn J."/>
            <person name="Lind A.E."/>
            <person name="van Eijk R."/>
            <person name="Schleper C."/>
            <person name="Guy L."/>
            <person name="Ettema T.J."/>
        </authorList>
    </citation>
    <scope>NUCLEOTIDE SEQUENCE</scope>
</reference>
<feature type="region of interest" description="Disordered" evidence="1">
    <location>
        <begin position="1"/>
        <end position="21"/>
    </location>
</feature>
<feature type="non-terminal residue" evidence="2">
    <location>
        <position position="1"/>
    </location>
</feature>
<dbReference type="AlphaFoldDB" id="A0A0F8WMI5"/>
<feature type="compositionally biased region" description="Low complexity" evidence="1">
    <location>
        <begin position="1"/>
        <end position="11"/>
    </location>
</feature>